<keyword evidence="4" id="KW-0597">Phosphoprotein</keyword>
<dbReference type="InterPro" id="IPR003661">
    <property type="entry name" value="HisK_dim/P_dom"/>
</dbReference>
<dbReference type="InterPro" id="IPR036097">
    <property type="entry name" value="HisK_dim/P_sf"/>
</dbReference>
<feature type="transmembrane region" description="Helical" evidence="11">
    <location>
        <begin position="194"/>
        <end position="213"/>
    </location>
</feature>
<evidence type="ECO:0000313" key="15">
    <source>
        <dbReference type="Proteomes" id="UP000662770"/>
    </source>
</evidence>
<keyword evidence="5" id="KW-0808">Transferase</keyword>
<dbReference type="SUPFAM" id="SSF47384">
    <property type="entry name" value="Homodimeric domain of signal transducing histidine kinase"/>
    <property type="match status" value="1"/>
</dbReference>
<keyword evidence="10 11" id="KW-0472">Membrane</keyword>
<keyword evidence="6 11" id="KW-0812">Transmembrane</keyword>
<evidence type="ECO:0000313" key="14">
    <source>
        <dbReference type="EMBL" id="QSX34136.1"/>
    </source>
</evidence>
<dbReference type="PANTHER" id="PTHR45436:SF5">
    <property type="entry name" value="SENSOR HISTIDINE KINASE TRCS"/>
    <property type="match status" value="1"/>
</dbReference>
<dbReference type="InterPro" id="IPR005467">
    <property type="entry name" value="His_kinase_dom"/>
</dbReference>
<evidence type="ECO:0000256" key="2">
    <source>
        <dbReference type="ARBA" id="ARBA00004370"/>
    </source>
</evidence>
<dbReference type="Gene3D" id="1.10.287.130">
    <property type="match status" value="1"/>
</dbReference>
<evidence type="ECO:0000256" key="9">
    <source>
        <dbReference type="ARBA" id="ARBA00023012"/>
    </source>
</evidence>
<evidence type="ECO:0000259" key="12">
    <source>
        <dbReference type="PROSITE" id="PS50109"/>
    </source>
</evidence>
<dbReference type="InterPro" id="IPR003660">
    <property type="entry name" value="HAMP_dom"/>
</dbReference>
<dbReference type="Pfam" id="PF02518">
    <property type="entry name" value="HATPase_c"/>
    <property type="match status" value="1"/>
</dbReference>
<feature type="transmembrane region" description="Helical" evidence="11">
    <location>
        <begin position="21"/>
        <end position="38"/>
    </location>
</feature>
<name>A0ABX7QT67_9GAMM</name>
<dbReference type="Proteomes" id="UP000662770">
    <property type="component" value="Chromosome"/>
</dbReference>
<keyword evidence="15" id="KW-1185">Reference proteome</keyword>
<dbReference type="PROSITE" id="PS50885">
    <property type="entry name" value="HAMP"/>
    <property type="match status" value="1"/>
</dbReference>
<evidence type="ECO:0000256" key="4">
    <source>
        <dbReference type="ARBA" id="ARBA00022553"/>
    </source>
</evidence>
<dbReference type="PRINTS" id="PR00344">
    <property type="entry name" value="BCTRLSENSOR"/>
</dbReference>
<comment type="catalytic activity">
    <reaction evidence="1">
        <text>ATP + protein L-histidine = ADP + protein N-phospho-L-histidine.</text>
        <dbReference type="EC" id="2.7.13.3"/>
    </reaction>
</comment>
<evidence type="ECO:0000256" key="10">
    <source>
        <dbReference type="ARBA" id="ARBA00023136"/>
    </source>
</evidence>
<evidence type="ECO:0000256" key="7">
    <source>
        <dbReference type="ARBA" id="ARBA00022777"/>
    </source>
</evidence>
<dbReference type="SUPFAM" id="SSF55874">
    <property type="entry name" value="ATPase domain of HSP90 chaperone/DNA topoisomerase II/histidine kinase"/>
    <property type="match status" value="1"/>
</dbReference>
<gene>
    <name evidence="14" type="ORF">JYB87_02505</name>
</gene>
<dbReference type="GO" id="GO:0016301">
    <property type="term" value="F:kinase activity"/>
    <property type="evidence" value="ECO:0007669"/>
    <property type="project" value="UniProtKB-KW"/>
</dbReference>
<feature type="domain" description="HAMP" evidence="13">
    <location>
        <begin position="216"/>
        <end position="263"/>
    </location>
</feature>
<evidence type="ECO:0000256" key="3">
    <source>
        <dbReference type="ARBA" id="ARBA00012438"/>
    </source>
</evidence>
<dbReference type="SMART" id="SM00388">
    <property type="entry name" value="HisKA"/>
    <property type="match status" value="1"/>
</dbReference>
<proteinExistence type="predicted"/>
<evidence type="ECO:0000256" key="5">
    <source>
        <dbReference type="ARBA" id="ARBA00022679"/>
    </source>
</evidence>
<dbReference type="SMART" id="SM00387">
    <property type="entry name" value="HATPase_c"/>
    <property type="match status" value="1"/>
</dbReference>
<feature type="domain" description="Histidine kinase" evidence="12">
    <location>
        <begin position="271"/>
        <end position="471"/>
    </location>
</feature>
<accession>A0ABX7QT67</accession>
<dbReference type="InterPro" id="IPR003594">
    <property type="entry name" value="HATPase_dom"/>
</dbReference>
<dbReference type="CDD" id="cd00075">
    <property type="entry name" value="HATPase"/>
    <property type="match status" value="1"/>
</dbReference>
<dbReference type="CDD" id="cd00082">
    <property type="entry name" value="HisKA"/>
    <property type="match status" value="1"/>
</dbReference>
<evidence type="ECO:0000256" key="1">
    <source>
        <dbReference type="ARBA" id="ARBA00000085"/>
    </source>
</evidence>
<comment type="subcellular location">
    <subcellularLocation>
        <location evidence="2">Membrane</location>
    </subcellularLocation>
</comment>
<sequence length="472" mass="53449">MSHMMRFKTLLNLHRSIFGQMLILSVLFILGSIYYFAIQPVVNIDFSKSTPQDYTVEKVRQQLRGFIDQQLNGGNATEIQFPEEFSVFFQQNPQFHYYLRVNGHNYSNGDSLFYYTLKLDQVDQANQPLTDTPLCSYYMQQLNEPSGAGFIQYSFCNKQSFYLEFTGINVPVFEEQTTVWDYYQRMVWSGSRSVLINSLGVFVITALILFFNFRLMRKLANVAYSFDPKKLDQKLPEKGMPAEVLPLVQAVNEMIARVDATQQQHNFFLSTAAHEMRTPLTVLRTRLELLDDGEIKDKLIDDVRRLISLVNQLLRLMRIGGPKSLEQEIDVVQCCQRVLRERGSYAQESGVTLTFSSDLDALVLLGDEGLLEVAIANLVDNAVSFSVPDSQVLLHLNSQGELTVRDFGPGIPTDKLKALFEPFAKFPPNRNGHGLGLAIVKAITQLHQADVTAKNAEGGGAEFTIQFHAPRT</sequence>
<dbReference type="PROSITE" id="PS50109">
    <property type="entry name" value="HIS_KIN"/>
    <property type="match status" value="1"/>
</dbReference>
<keyword evidence="8 11" id="KW-1133">Transmembrane helix</keyword>
<protein>
    <recommendedName>
        <fullName evidence="3">histidine kinase</fullName>
        <ecNumber evidence="3">2.7.13.3</ecNumber>
    </recommendedName>
</protein>
<evidence type="ECO:0000259" key="13">
    <source>
        <dbReference type="PROSITE" id="PS50885"/>
    </source>
</evidence>
<keyword evidence="7 14" id="KW-0418">Kinase</keyword>
<dbReference type="EMBL" id="CP071503">
    <property type="protein sequence ID" value="QSX34136.1"/>
    <property type="molecule type" value="Genomic_DNA"/>
</dbReference>
<evidence type="ECO:0000256" key="6">
    <source>
        <dbReference type="ARBA" id="ARBA00022692"/>
    </source>
</evidence>
<dbReference type="EC" id="2.7.13.3" evidence="3"/>
<reference evidence="14 15" key="1">
    <citation type="submission" date="2021-03" db="EMBL/GenBank/DDBJ databases">
        <title>Novel species identification of genus Shewanella.</title>
        <authorList>
            <person name="Liu G."/>
            <person name="Zhang Q."/>
        </authorList>
    </citation>
    <scope>NUCLEOTIDE SEQUENCE [LARGE SCALE GENOMIC DNA]</scope>
    <source>
        <strain evidence="14 15">FJAT-51800</strain>
    </source>
</reference>
<dbReference type="Gene3D" id="3.30.565.10">
    <property type="entry name" value="Histidine kinase-like ATPase, C-terminal domain"/>
    <property type="match status" value="1"/>
</dbReference>
<evidence type="ECO:0000256" key="8">
    <source>
        <dbReference type="ARBA" id="ARBA00022989"/>
    </source>
</evidence>
<keyword evidence="9" id="KW-0902">Two-component regulatory system</keyword>
<dbReference type="PANTHER" id="PTHR45436">
    <property type="entry name" value="SENSOR HISTIDINE KINASE YKOH"/>
    <property type="match status" value="1"/>
</dbReference>
<dbReference type="InterPro" id="IPR004358">
    <property type="entry name" value="Sig_transdc_His_kin-like_C"/>
</dbReference>
<organism evidence="14 15">
    <name type="scientific">Shewanella avicenniae</name>
    <dbReference type="NCBI Taxonomy" id="2814294"/>
    <lineage>
        <taxon>Bacteria</taxon>
        <taxon>Pseudomonadati</taxon>
        <taxon>Pseudomonadota</taxon>
        <taxon>Gammaproteobacteria</taxon>
        <taxon>Alteromonadales</taxon>
        <taxon>Shewanellaceae</taxon>
        <taxon>Shewanella</taxon>
    </lineage>
</organism>
<dbReference type="InterPro" id="IPR050428">
    <property type="entry name" value="TCS_sensor_his_kinase"/>
</dbReference>
<evidence type="ECO:0000256" key="11">
    <source>
        <dbReference type="SAM" id="Phobius"/>
    </source>
</evidence>
<dbReference type="InterPro" id="IPR036890">
    <property type="entry name" value="HATPase_C_sf"/>
</dbReference>
<dbReference type="Pfam" id="PF00512">
    <property type="entry name" value="HisKA"/>
    <property type="match status" value="1"/>
</dbReference>